<gene>
    <name evidence="2" type="ORF">EET67_21100</name>
</gene>
<dbReference type="PANTHER" id="PTHR34180">
    <property type="entry name" value="PEPTIDASE C45"/>
    <property type="match status" value="1"/>
</dbReference>
<dbReference type="Gene3D" id="1.10.10.2120">
    <property type="match status" value="1"/>
</dbReference>
<keyword evidence="3" id="KW-1185">Reference proteome</keyword>
<dbReference type="NCBIfam" id="NF040521">
    <property type="entry name" value="C45_proenzyme"/>
    <property type="match status" value="1"/>
</dbReference>
<dbReference type="Proteomes" id="UP000281647">
    <property type="component" value="Unassembled WGS sequence"/>
</dbReference>
<dbReference type="AlphaFoldDB" id="A0A432V0T2"/>
<organism evidence="2 3">
    <name type="scientific">Borborobacter arsenicus</name>
    <dbReference type="NCBI Taxonomy" id="1851146"/>
    <lineage>
        <taxon>Bacteria</taxon>
        <taxon>Pseudomonadati</taxon>
        <taxon>Pseudomonadota</taxon>
        <taxon>Alphaproteobacteria</taxon>
        <taxon>Hyphomicrobiales</taxon>
        <taxon>Phyllobacteriaceae</taxon>
        <taxon>Borborobacter</taxon>
    </lineage>
</organism>
<dbReference type="InterPro" id="IPR047801">
    <property type="entry name" value="Peptidase_C45"/>
</dbReference>
<dbReference type="InterPro" id="IPR005079">
    <property type="entry name" value="Peptidase_C45_hydrolase"/>
</dbReference>
<evidence type="ECO:0000259" key="1">
    <source>
        <dbReference type="Pfam" id="PF03417"/>
    </source>
</evidence>
<reference evidence="2 3" key="1">
    <citation type="submission" date="2018-11" db="EMBL/GenBank/DDBJ databases">
        <title>Pseudaminobacter arsenicus sp. nov., an arsenic-resistant bacterium isolated from arsenic-rich aquifers.</title>
        <authorList>
            <person name="Mu Y."/>
        </authorList>
    </citation>
    <scope>NUCLEOTIDE SEQUENCE [LARGE SCALE GENOMIC DNA]</scope>
    <source>
        <strain evidence="2 3">CB3</strain>
    </source>
</reference>
<dbReference type="InterPro" id="IPR047794">
    <property type="entry name" value="C45_proenzyme-like"/>
</dbReference>
<accession>A0A432V0T2</accession>
<feature type="domain" description="Peptidase C45 hydrolase" evidence="1">
    <location>
        <begin position="128"/>
        <end position="328"/>
    </location>
</feature>
<dbReference type="Pfam" id="PF03417">
    <property type="entry name" value="AAT"/>
    <property type="match status" value="1"/>
</dbReference>
<comment type="caution">
    <text evidence="2">The sequence shown here is derived from an EMBL/GenBank/DDBJ whole genome shotgun (WGS) entry which is preliminary data.</text>
</comment>
<dbReference type="OrthoDB" id="8109453at2"/>
<dbReference type="PANTHER" id="PTHR34180:SF1">
    <property type="entry name" value="BETA-ALANYL-DOPAMINE_CARCININE HYDROLASE"/>
    <property type="match status" value="1"/>
</dbReference>
<dbReference type="Gene3D" id="3.60.60.10">
    <property type="entry name" value="Penicillin V Acylase, Chain A"/>
    <property type="match status" value="1"/>
</dbReference>
<dbReference type="EMBL" id="RKST01000030">
    <property type="protein sequence ID" value="RUM95793.1"/>
    <property type="molecule type" value="Genomic_DNA"/>
</dbReference>
<protein>
    <recommendedName>
        <fullName evidence="1">Peptidase C45 hydrolase domain-containing protein</fullName>
    </recommendedName>
</protein>
<evidence type="ECO:0000313" key="2">
    <source>
        <dbReference type="EMBL" id="RUM95793.1"/>
    </source>
</evidence>
<evidence type="ECO:0000313" key="3">
    <source>
        <dbReference type="Proteomes" id="UP000281647"/>
    </source>
</evidence>
<proteinExistence type="predicted"/>
<dbReference type="RefSeq" id="WP_128625466.1">
    <property type="nucleotide sequence ID" value="NZ_ML133514.1"/>
</dbReference>
<sequence length="381" mass="41588">MTSLPILELGPDPRERGRIHGETLSAAVHDNIETYLARFEVAGASRASILEQSEEWLDFIRGDNAEYAEEMAAIAASAGVSETEIAMLNARFEITYLAFGTEARDANRKLEQEGCTSFGLMPEATASGKTLLCQNWDWLEKVHGRTYVQRIRRSSTPGEGKPDMIGFSEAGIVGSKMGVNAAGIGLCVNGLVTPMDGTTGLRKPFHVRCREILDAWRFDQALTPVVQTDRTASSNFLIGHADGEIIDIEATPEFCAYIYPVDGLVVHANHLVKEARTTSQMERISANTLYRGPRLDRILRKDLGKLDKAKIVAALQDDFSTPAAICRLADLSLPPEKRVITVAGIIVDLHDRVLHVSDGPPSEAPFVAYPLYPERPGSGAV</sequence>
<name>A0A432V0T2_9HYPH</name>